<proteinExistence type="predicted"/>
<accession>A0ABX0RFS5</accession>
<reference evidence="3 4" key="1">
    <citation type="journal article" date="2019" name="bioRxiv">
        <title>Bacteria contribute to plant secondary compound degradation in a generalist herbivore system.</title>
        <authorList>
            <person name="Francoeur C.B."/>
            <person name="Khadempour L."/>
            <person name="Moreira-Soto R.D."/>
            <person name="Gotting K."/>
            <person name="Book A.J."/>
            <person name="Pinto-Tomas A.A."/>
            <person name="Keefover-Ring K."/>
            <person name="Currie C.R."/>
        </authorList>
    </citation>
    <scope>NUCLEOTIDE SEQUENCE [LARGE SCALE GENOMIC DNA]</scope>
    <source>
        <strain evidence="3">Acro-835</strain>
    </source>
</reference>
<gene>
    <name evidence="3" type="ORF">F3J40_20210</name>
</gene>
<dbReference type="Gene3D" id="1.10.530.10">
    <property type="match status" value="1"/>
</dbReference>
<comment type="caution">
    <text evidence="3">The sequence shown here is derived from an EMBL/GenBank/DDBJ whole genome shotgun (WGS) entry which is preliminary data.</text>
</comment>
<feature type="signal peptide" evidence="1">
    <location>
        <begin position="1"/>
        <end position="18"/>
    </location>
</feature>
<feature type="chain" id="PRO_5045460766" evidence="1">
    <location>
        <begin position="19"/>
        <end position="166"/>
    </location>
</feature>
<evidence type="ECO:0000313" key="4">
    <source>
        <dbReference type="Proteomes" id="UP001515683"/>
    </source>
</evidence>
<evidence type="ECO:0000313" key="3">
    <source>
        <dbReference type="EMBL" id="NIF23907.1"/>
    </source>
</evidence>
<dbReference type="Proteomes" id="UP001515683">
    <property type="component" value="Unassembled WGS sequence"/>
</dbReference>
<keyword evidence="1" id="KW-0732">Signal</keyword>
<name>A0ABX0RFS5_9GAMM</name>
<protein>
    <submittedName>
        <fullName evidence="3">Lytic transglycosylase domain-containing protein</fullName>
    </submittedName>
</protein>
<dbReference type="RefSeq" id="WP_167017568.1">
    <property type="nucleotide sequence ID" value="NZ_VWXF01000011.1"/>
</dbReference>
<dbReference type="InterPro" id="IPR008258">
    <property type="entry name" value="Transglycosylase_SLT_dom_1"/>
</dbReference>
<dbReference type="Pfam" id="PF01464">
    <property type="entry name" value="SLT"/>
    <property type="match status" value="1"/>
</dbReference>
<evidence type="ECO:0000256" key="1">
    <source>
        <dbReference type="SAM" id="SignalP"/>
    </source>
</evidence>
<evidence type="ECO:0000259" key="2">
    <source>
        <dbReference type="Pfam" id="PF01464"/>
    </source>
</evidence>
<keyword evidence="4" id="KW-1185">Reference proteome</keyword>
<dbReference type="InterPro" id="IPR023346">
    <property type="entry name" value="Lysozyme-like_dom_sf"/>
</dbReference>
<dbReference type="SUPFAM" id="SSF53955">
    <property type="entry name" value="Lysozyme-like"/>
    <property type="match status" value="1"/>
</dbReference>
<feature type="domain" description="Transglycosylase SLT" evidence="2">
    <location>
        <begin position="23"/>
        <end position="145"/>
    </location>
</feature>
<dbReference type="EMBL" id="VWXF01000011">
    <property type="protein sequence ID" value="NIF23907.1"/>
    <property type="molecule type" value="Genomic_DNA"/>
</dbReference>
<organism evidence="3 4">
    <name type="scientific">Candidatus Pantoea multigeneris</name>
    <dbReference type="NCBI Taxonomy" id="2608357"/>
    <lineage>
        <taxon>Bacteria</taxon>
        <taxon>Pseudomonadati</taxon>
        <taxon>Pseudomonadota</taxon>
        <taxon>Gammaproteobacteria</taxon>
        <taxon>Enterobacterales</taxon>
        <taxon>Erwiniaceae</taxon>
        <taxon>Pantoea</taxon>
    </lineage>
</organism>
<sequence length="166" mass="18870">MRILLLAAALLASGTIQANTDTDCFIKAGHWYQIDPDYIRAIAWQESRYNPAAKNYNRDSKGQVTSTDYGLMQINNRTLAGFRKEYPQLSTDKLLAQPCLNIFVGAMVLRRNFNQYGTGWLAVGMYNAGVKNRQETIANRYAYAMKIDAIYKKIRKGEIPRLAFTD</sequence>
<dbReference type="CDD" id="cd13400">
    <property type="entry name" value="LT_IagB-like"/>
    <property type="match status" value="1"/>
</dbReference>